<name>A0ABW5P4P4_9DEIO</name>
<proteinExistence type="predicted"/>
<dbReference type="Proteomes" id="UP001597475">
    <property type="component" value="Unassembled WGS sequence"/>
</dbReference>
<evidence type="ECO:0000313" key="1">
    <source>
        <dbReference type="EMBL" id="MFD2610155.1"/>
    </source>
</evidence>
<protein>
    <submittedName>
        <fullName evidence="1">Uncharacterized protein</fullName>
    </submittedName>
</protein>
<organism evidence="1 2">
    <name type="scientific">Deinococcus taklimakanensis</name>
    <dbReference type="NCBI Taxonomy" id="536443"/>
    <lineage>
        <taxon>Bacteria</taxon>
        <taxon>Thermotogati</taxon>
        <taxon>Deinococcota</taxon>
        <taxon>Deinococci</taxon>
        <taxon>Deinococcales</taxon>
        <taxon>Deinococcaceae</taxon>
        <taxon>Deinococcus</taxon>
    </lineage>
</organism>
<accession>A0ABW5P4P4</accession>
<reference evidence="2" key="1">
    <citation type="journal article" date="2019" name="Int. J. Syst. Evol. Microbiol.">
        <title>The Global Catalogue of Microorganisms (GCM) 10K type strain sequencing project: providing services to taxonomists for standard genome sequencing and annotation.</title>
        <authorList>
            <consortium name="The Broad Institute Genomics Platform"/>
            <consortium name="The Broad Institute Genome Sequencing Center for Infectious Disease"/>
            <person name="Wu L."/>
            <person name="Ma J."/>
        </authorList>
    </citation>
    <scope>NUCLEOTIDE SEQUENCE [LARGE SCALE GENOMIC DNA]</scope>
    <source>
        <strain evidence="2">KCTC 33842</strain>
    </source>
</reference>
<comment type="caution">
    <text evidence="1">The sequence shown here is derived from an EMBL/GenBank/DDBJ whole genome shotgun (WGS) entry which is preliminary data.</text>
</comment>
<sequence length="380" mass="42391">MSIKDIRRVFERLADKGDIDESRVLPLTLQMVGESAVQAFHMAYYGELLDQQITSVRSMDHAATELAMNRLEGVVNDLSGIRRMHRETLTTSDFPLSLALARQAATRPGYTYPESDLLNFAVRRTADNFKALRSTRPGSLNHRVLPVRPELTNLQYARFYSTEDGYTVANYELGLEYTNEMYRNDDLGEFTAAAAELGVAARATRAWVLLDAIFTRADRLNLPTPANGLDSANIDAIADYLAVRTIDGKRLERLLTDLFVPTNQKRKAERSMANEYTAPQVNNPVYNLATVHIEDLITEFAGEYGLGVNARIAMDGRSKPLEFATLRGYEGGPKTFTRLVDVKEEDIEGNFENHLLAMKVSDNCGGTVRDPAAVIVVEDD</sequence>
<keyword evidence="2" id="KW-1185">Reference proteome</keyword>
<dbReference type="EMBL" id="JBHUMK010000052">
    <property type="protein sequence ID" value="MFD2610155.1"/>
    <property type="molecule type" value="Genomic_DNA"/>
</dbReference>
<evidence type="ECO:0000313" key="2">
    <source>
        <dbReference type="Proteomes" id="UP001597475"/>
    </source>
</evidence>
<dbReference type="RefSeq" id="WP_386846109.1">
    <property type="nucleotide sequence ID" value="NZ_JBHUMK010000052.1"/>
</dbReference>
<gene>
    <name evidence="1" type="ORF">ACFSR9_12000</name>
</gene>
<dbReference type="Pfam" id="PF25209">
    <property type="entry name" value="Phage_capsid_4"/>
    <property type="match status" value="1"/>
</dbReference>